<comment type="caution">
    <text evidence="6">The sequence shown here is derived from an EMBL/GenBank/DDBJ whole genome shotgun (WGS) entry which is preliminary data.</text>
</comment>
<dbReference type="OrthoDB" id="9807558at2"/>
<dbReference type="PROSITE" id="PS51077">
    <property type="entry name" value="HTH_ICLR"/>
    <property type="match status" value="1"/>
</dbReference>
<dbReference type="GO" id="GO:0045892">
    <property type="term" value="P:negative regulation of DNA-templated transcription"/>
    <property type="evidence" value="ECO:0007669"/>
    <property type="project" value="TreeGrafter"/>
</dbReference>
<dbReference type="AlphaFoldDB" id="A0A432V4M4"/>
<dbReference type="SUPFAM" id="SSF55781">
    <property type="entry name" value="GAF domain-like"/>
    <property type="match status" value="1"/>
</dbReference>
<keyword evidence="2" id="KW-0238">DNA-binding</keyword>
<name>A0A432V4M4_9HYPH</name>
<dbReference type="PROSITE" id="PS51078">
    <property type="entry name" value="ICLR_ED"/>
    <property type="match status" value="1"/>
</dbReference>
<dbReference type="Gene3D" id="1.10.10.10">
    <property type="entry name" value="Winged helix-like DNA-binding domain superfamily/Winged helix DNA-binding domain"/>
    <property type="match status" value="1"/>
</dbReference>
<proteinExistence type="predicted"/>
<dbReference type="Pfam" id="PF01614">
    <property type="entry name" value="IclR_C"/>
    <property type="match status" value="1"/>
</dbReference>
<dbReference type="InterPro" id="IPR029016">
    <property type="entry name" value="GAF-like_dom_sf"/>
</dbReference>
<evidence type="ECO:0000259" key="5">
    <source>
        <dbReference type="PROSITE" id="PS51078"/>
    </source>
</evidence>
<dbReference type="GO" id="GO:0003700">
    <property type="term" value="F:DNA-binding transcription factor activity"/>
    <property type="evidence" value="ECO:0007669"/>
    <property type="project" value="TreeGrafter"/>
</dbReference>
<dbReference type="Gene3D" id="3.30.450.40">
    <property type="match status" value="1"/>
</dbReference>
<keyword evidence="7" id="KW-1185">Reference proteome</keyword>
<evidence type="ECO:0000256" key="2">
    <source>
        <dbReference type="ARBA" id="ARBA00023125"/>
    </source>
</evidence>
<dbReference type="InterPro" id="IPR036388">
    <property type="entry name" value="WH-like_DNA-bd_sf"/>
</dbReference>
<accession>A0A432V4M4</accession>
<dbReference type="SUPFAM" id="SSF46785">
    <property type="entry name" value="Winged helix' DNA-binding domain"/>
    <property type="match status" value="1"/>
</dbReference>
<dbReference type="InterPro" id="IPR050707">
    <property type="entry name" value="HTH_MetabolicPath_Reg"/>
</dbReference>
<dbReference type="InterPro" id="IPR036390">
    <property type="entry name" value="WH_DNA-bd_sf"/>
</dbReference>
<evidence type="ECO:0000256" key="1">
    <source>
        <dbReference type="ARBA" id="ARBA00023015"/>
    </source>
</evidence>
<dbReference type="Pfam" id="PF09339">
    <property type="entry name" value="HTH_IclR"/>
    <property type="match status" value="1"/>
</dbReference>
<evidence type="ECO:0000256" key="3">
    <source>
        <dbReference type="ARBA" id="ARBA00023163"/>
    </source>
</evidence>
<dbReference type="PANTHER" id="PTHR30136">
    <property type="entry name" value="HELIX-TURN-HELIX TRANSCRIPTIONAL REGULATOR, ICLR FAMILY"/>
    <property type="match status" value="1"/>
</dbReference>
<feature type="domain" description="IclR-ED" evidence="5">
    <location>
        <begin position="71"/>
        <end position="255"/>
    </location>
</feature>
<keyword evidence="3" id="KW-0804">Transcription</keyword>
<dbReference type="InterPro" id="IPR014757">
    <property type="entry name" value="Tscrpt_reg_IclR_C"/>
</dbReference>
<dbReference type="PANTHER" id="PTHR30136:SF34">
    <property type="entry name" value="TRANSCRIPTIONAL REGULATOR"/>
    <property type="match status" value="1"/>
</dbReference>
<dbReference type="Proteomes" id="UP000281647">
    <property type="component" value="Unassembled WGS sequence"/>
</dbReference>
<dbReference type="InterPro" id="IPR005471">
    <property type="entry name" value="Tscrpt_reg_IclR_N"/>
</dbReference>
<evidence type="ECO:0000313" key="6">
    <source>
        <dbReference type="EMBL" id="RUM97105.1"/>
    </source>
</evidence>
<dbReference type="SMART" id="SM00346">
    <property type="entry name" value="HTH_ICLR"/>
    <property type="match status" value="1"/>
</dbReference>
<organism evidence="6 7">
    <name type="scientific">Borborobacter arsenicus</name>
    <dbReference type="NCBI Taxonomy" id="1851146"/>
    <lineage>
        <taxon>Bacteria</taxon>
        <taxon>Pseudomonadati</taxon>
        <taxon>Pseudomonadota</taxon>
        <taxon>Alphaproteobacteria</taxon>
        <taxon>Hyphomicrobiales</taxon>
        <taxon>Phyllobacteriaceae</taxon>
        <taxon>Borborobacter</taxon>
    </lineage>
</organism>
<reference evidence="6 7" key="1">
    <citation type="submission" date="2018-11" db="EMBL/GenBank/DDBJ databases">
        <title>Pseudaminobacter arsenicus sp. nov., an arsenic-resistant bacterium isolated from arsenic-rich aquifers.</title>
        <authorList>
            <person name="Mu Y."/>
        </authorList>
    </citation>
    <scope>NUCLEOTIDE SEQUENCE [LARGE SCALE GENOMIC DNA]</scope>
    <source>
        <strain evidence="6 7">CB3</strain>
    </source>
</reference>
<feature type="domain" description="HTH iclR-type" evidence="4">
    <location>
        <begin position="10"/>
        <end position="70"/>
    </location>
</feature>
<dbReference type="RefSeq" id="WP_128627278.1">
    <property type="nucleotide sequence ID" value="NZ_RKST01000014.1"/>
</dbReference>
<evidence type="ECO:0000313" key="7">
    <source>
        <dbReference type="Proteomes" id="UP000281647"/>
    </source>
</evidence>
<dbReference type="EMBL" id="RKST01000014">
    <property type="protein sequence ID" value="RUM97105.1"/>
    <property type="molecule type" value="Genomic_DNA"/>
</dbReference>
<protein>
    <submittedName>
        <fullName evidence="6">Winged helix-turn-helix transcriptional regulator</fullName>
    </submittedName>
</protein>
<dbReference type="GO" id="GO:0003677">
    <property type="term" value="F:DNA binding"/>
    <property type="evidence" value="ECO:0007669"/>
    <property type="project" value="UniProtKB-KW"/>
</dbReference>
<keyword evidence="1" id="KW-0805">Transcription regulation</keyword>
<sequence length="266" mass="29375">MSDEKNPEYVEALARGLAVIEAFDEETPEMTLTELARKVDMSPATVRRNLHTLEALGFVCRNHKHFLLAPRILTLGSAYLKAVRVDEAIMPELHRITELFGDAANVAVLDGVNVLYIAHLSETRAARRMASIGVTYPAYATSMGRVLLAHLAPEEVDDYFKKAELRKLTDMTVTDEEALRAILAEVRVNGYSITIDQLDYGITALAVPIRDGVGKVVAAVNTSGYSPRLKPQDLLEQRLAEMRIAAARVSNLLLRYPALLHSLGTH</sequence>
<gene>
    <name evidence="6" type="ORF">EET67_14670</name>
</gene>
<evidence type="ECO:0000259" key="4">
    <source>
        <dbReference type="PROSITE" id="PS51077"/>
    </source>
</evidence>